<gene>
    <name evidence="1" type="ORF">Sango_1894100</name>
</gene>
<evidence type="ECO:0000313" key="2">
    <source>
        <dbReference type="Proteomes" id="UP001289374"/>
    </source>
</evidence>
<comment type="caution">
    <text evidence="1">The sequence shown here is derived from an EMBL/GenBank/DDBJ whole genome shotgun (WGS) entry which is preliminary data.</text>
</comment>
<reference evidence="1" key="2">
    <citation type="journal article" date="2024" name="Plant">
        <title>Genomic evolution and insights into agronomic trait innovations of Sesamum species.</title>
        <authorList>
            <person name="Miao H."/>
            <person name="Wang L."/>
            <person name="Qu L."/>
            <person name="Liu H."/>
            <person name="Sun Y."/>
            <person name="Le M."/>
            <person name="Wang Q."/>
            <person name="Wei S."/>
            <person name="Zheng Y."/>
            <person name="Lin W."/>
            <person name="Duan Y."/>
            <person name="Cao H."/>
            <person name="Xiong S."/>
            <person name="Wang X."/>
            <person name="Wei L."/>
            <person name="Li C."/>
            <person name="Ma Q."/>
            <person name="Ju M."/>
            <person name="Zhao R."/>
            <person name="Li G."/>
            <person name="Mu C."/>
            <person name="Tian Q."/>
            <person name="Mei H."/>
            <person name="Zhang T."/>
            <person name="Gao T."/>
            <person name="Zhang H."/>
        </authorList>
    </citation>
    <scope>NUCLEOTIDE SEQUENCE</scope>
    <source>
        <strain evidence="1">K16</strain>
    </source>
</reference>
<accession>A0AAE2BQV0</accession>
<dbReference type="EMBL" id="JACGWL010000010">
    <property type="protein sequence ID" value="KAK4394233.1"/>
    <property type="molecule type" value="Genomic_DNA"/>
</dbReference>
<name>A0AAE2BQV0_9LAMI</name>
<dbReference type="PANTHER" id="PTHR33437:SF2">
    <property type="entry name" value="OS06G0361200 PROTEIN"/>
    <property type="match status" value="1"/>
</dbReference>
<reference evidence="1" key="1">
    <citation type="submission" date="2020-06" db="EMBL/GenBank/DDBJ databases">
        <authorList>
            <person name="Li T."/>
            <person name="Hu X."/>
            <person name="Zhang T."/>
            <person name="Song X."/>
            <person name="Zhang H."/>
            <person name="Dai N."/>
            <person name="Sheng W."/>
            <person name="Hou X."/>
            <person name="Wei L."/>
        </authorList>
    </citation>
    <scope>NUCLEOTIDE SEQUENCE</scope>
    <source>
        <strain evidence="1">K16</strain>
        <tissue evidence="1">Leaf</tissue>
    </source>
</reference>
<dbReference type="Proteomes" id="UP001289374">
    <property type="component" value="Unassembled WGS sequence"/>
</dbReference>
<organism evidence="1 2">
    <name type="scientific">Sesamum angolense</name>
    <dbReference type="NCBI Taxonomy" id="2727404"/>
    <lineage>
        <taxon>Eukaryota</taxon>
        <taxon>Viridiplantae</taxon>
        <taxon>Streptophyta</taxon>
        <taxon>Embryophyta</taxon>
        <taxon>Tracheophyta</taxon>
        <taxon>Spermatophyta</taxon>
        <taxon>Magnoliopsida</taxon>
        <taxon>eudicotyledons</taxon>
        <taxon>Gunneridae</taxon>
        <taxon>Pentapetalae</taxon>
        <taxon>asterids</taxon>
        <taxon>lamiids</taxon>
        <taxon>Lamiales</taxon>
        <taxon>Pedaliaceae</taxon>
        <taxon>Sesamum</taxon>
    </lineage>
</organism>
<dbReference type="PANTHER" id="PTHR33437">
    <property type="entry name" value="OS06G0361200 PROTEIN"/>
    <property type="match status" value="1"/>
</dbReference>
<proteinExistence type="predicted"/>
<evidence type="ECO:0000313" key="1">
    <source>
        <dbReference type="EMBL" id="KAK4394233.1"/>
    </source>
</evidence>
<protein>
    <submittedName>
        <fullName evidence="1">Uncharacterized protein</fullName>
    </submittedName>
</protein>
<dbReference type="AlphaFoldDB" id="A0AAE2BQV0"/>
<keyword evidence="2" id="KW-1185">Reference proteome</keyword>
<sequence length="141" mass="16331">MQVRQYSFLDSDDFGIFDDLLEANLIGLPEMKQPEEAERKDDLKYCKYHHLFGQAIQDCFVFKGNVRQLARQGICDLNPRRGRKTRGTAHRRKEFDPKAFKILIKAGYNPKEKLSLGKLPPEVTDKKPHGLNATQIMLKKK</sequence>